<evidence type="ECO:0000313" key="1">
    <source>
        <dbReference type="EMBL" id="KAG9187195.1"/>
    </source>
</evidence>
<gene>
    <name evidence="1" type="ORF">G6011_05066</name>
</gene>
<name>A0AAD4FC33_9PLEO</name>
<comment type="caution">
    <text evidence="1">The sequence shown here is derived from an EMBL/GenBank/DDBJ whole genome shotgun (WGS) entry which is preliminary data.</text>
</comment>
<sequence length="122" mass="13605">MPRVTISGTVDESLVQSTAKDFARDKFKDTNALIKSWTATKAQGIELFRRGNGACLEHWAQVKNDTMEAHKGPMCTLLVEQGGSLFVKRAAELYYTTKLNIVAIGIHWFEQGDREVMTLPSS</sequence>
<keyword evidence="2" id="KW-1185">Reference proteome</keyword>
<evidence type="ECO:0000313" key="2">
    <source>
        <dbReference type="Proteomes" id="UP001199106"/>
    </source>
</evidence>
<reference evidence="1" key="1">
    <citation type="submission" date="2021-07" db="EMBL/GenBank/DDBJ databases">
        <title>Genome Resource of American Ginseng Black Spot Pathogen Alternaria panax.</title>
        <authorList>
            <person name="Qiu C."/>
            <person name="Wang W."/>
            <person name="Liu Z."/>
        </authorList>
    </citation>
    <scope>NUCLEOTIDE SEQUENCE</scope>
    <source>
        <strain evidence="1">BNCC115425</strain>
    </source>
</reference>
<accession>A0AAD4FC33</accession>
<dbReference type="Proteomes" id="UP001199106">
    <property type="component" value="Unassembled WGS sequence"/>
</dbReference>
<protein>
    <submittedName>
        <fullName evidence="1">Uncharacterized protein</fullName>
    </submittedName>
</protein>
<proteinExistence type="predicted"/>
<dbReference type="EMBL" id="JAANER010000007">
    <property type="protein sequence ID" value="KAG9187195.1"/>
    <property type="molecule type" value="Genomic_DNA"/>
</dbReference>
<dbReference type="AlphaFoldDB" id="A0AAD4FC33"/>
<organism evidence="1 2">
    <name type="scientific">Alternaria panax</name>
    <dbReference type="NCBI Taxonomy" id="48097"/>
    <lineage>
        <taxon>Eukaryota</taxon>
        <taxon>Fungi</taxon>
        <taxon>Dikarya</taxon>
        <taxon>Ascomycota</taxon>
        <taxon>Pezizomycotina</taxon>
        <taxon>Dothideomycetes</taxon>
        <taxon>Pleosporomycetidae</taxon>
        <taxon>Pleosporales</taxon>
        <taxon>Pleosporineae</taxon>
        <taxon>Pleosporaceae</taxon>
        <taxon>Alternaria</taxon>
        <taxon>Alternaria sect. Panax</taxon>
    </lineage>
</organism>